<dbReference type="EMBL" id="JALNTZ010000005">
    <property type="protein sequence ID" value="KAJ3652431.1"/>
    <property type="molecule type" value="Genomic_DNA"/>
</dbReference>
<evidence type="ECO:0000313" key="1">
    <source>
        <dbReference type="EMBL" id="KAJ3652431.1"/>
    </source>
</evidence>
<evidence type="ECO:0000313" key="2">
    <source>
        <dbReference type="Proteomes" id="UP001168821"/>
    </source>
</evidence>
<dbReference type="Proteomes" id="UP001168821">
    <property type="component" value="Unassembled WGS sequence"/>
</dbReference>
<name>A0AA38MDU3_9CUCU</name>
<organism evidence="1 2">
    <name type="scientific">Zophobas morio</name>
    <dbReference type="NCBI Taxonomy" id="2755281"/>
    <lineage>
        <taxon>Eukaryota</taxon>
        <taxon>Metazoa</taxon>
        <taxon>Ecdysozoa</taxon>
        <taxon>Arthropoda</taxon>
        <taxon>Hexapoda</taxon>
        <taxon>Insecta</taxon>
        <taxon>Pterygota</taxon>
        <taxon>Neoptera</taxon>
        <taxon>Endopterygota</taxon>
        <taxon>Coleoptera</taxon>
        <taxon>Polyphaga</taxon>
        <taxon>Cucujiformia</taxon>
        <taxon>Tenebrionidae</taxon>
        <taxon>Zophobas</taxon>
    </lineage>
</organism>
<gene>
    <name evidence="1" type="ORF">Zmor_018396</name>
</gene>
<dbReference type="SUPFAM" id="SSF53474">
    <property type="entry name" value="alpha/beta-Hydrolases"/>
    <property type="match status" value="1"/>
</dbReference>
<protein>
    <submittedName>
        <fullName evidence="1">Uncharacterized protein</fullName>
    </submittedName>
</protein>
<dbReference type="InterPro" id="IPR029058">
    <property type="entry name" value="AB_hydrolase_fold"/>
</dbReference>
<proteinExistence type="predicted"/>
<accession>A0AA38MDU3</accession>
<reference evidence="1" key="1">
    <citation type="journal article" date="2023" name="G3 (Bethesda)">
        <title>Whole genome assemblies of Zophobas morio and Tenebrio molitor.</title>
        <authorList>
            <person name="Kaur S."/>
            <person name="Stinson S.A."/>
            <person name="diCenzo G.C."/>
        </authorList>
    </citation>
    <scope>NUCLEOTIDE SEQUENCE</scope>
    <source>
        <strain evidence="1">QUZm001</strain>
    </source>
</reference>
<sequence>MISLLEEKGYNGIMILIDGSPAYVTSSLKTQFAHETEAQFQTAILTKVSSFVISFDVFTQYEEALLKSKDFDERMDLFLSVIPPETRNKQKLEKQAGVAVYNRLKAALNYTFKNKKIKSAVHLFKAKYPMVDEEDGYQLSKVCDNIAQVITIDGDHVSILNNPNLVKAVSKVVQLKS</sequence>
<dbReference type="AlphaFoldDB" id="A0AA38MDU3"/>
<comment type="caution">
    <text evidence="1">The sequence shown here is derived from an EMBL/GenBank/DDBJ whole genome shotgun (WGS) entry which is preliminary data.</text>
</comment>
<keyword evidence="2" id="KW-1185">Reference proteome</keyword>
<dbReference type="Gene3D" id="3.40.50.1820">
    <property type="entry name" value="alpha/beta hydrolase"/>
    <property type="match status" value="1"/>
</dbReference>